<keyword evidence="2" id="KW-1185">Reference proteome</keyword>
<dbReference type="RefSeq" id="XP_020436373.1">
    <property type="nucleotide sequence ID" value="XM_020574301.1"/>
</dbReference>
<evidence type="ECO:0000313" key="2">
    <source>
        <dbReference type="Proteomes" id="UP000001396"/>
    </source>
</evidence>
<sequence length="237" mass="26680">MGQSVSISKVVKDSSKAGKSIHDLTDVTSNKIKEKFELDIAKGLLESGLSHHMLVYEGSFSQIEYETESSIDELGIIVTSELNKISLAAQSNKVFGEEFYVTPDLIQSYIDFVSAFYQYSKIASTSEKASYSSEYSRIVESLFCFICCSSVAIQDEALFGEGTVIITTYKVKIIYSEDDLKTFDLQNIQEMNRATADILSSSKKTEDTNYKHGDFSQKEYKIRQSNRNTAFKDFSPY</sequence>
<organism evidence="1 2">
    <name type="scientific">Heterostelium pallidum (strain ATCC 26659 / Pp 5 / PN500)</name>
    <name type="common">Cellular slime mold</name>
    <name type="synonym">Polysphondylium pallidum</name>
    <dbReference type="NCBI Taxonomy" id="670386"/>
    <lineage>
        <taxon>Eukaryota</taxon>
        <taxon>Amoebozoa</taxon>
        <taxon>Evosea</taxon>
        <taxon>Eumycetozoa</taxon>
        <taxon>Dictyostelia</taxon>
        <taxon>Acytosteliales</taxon>
        <taxon>Acytosteliaceae</taxon>
        <taxon>Heterostelium</taxon>
    </lineage>
</organism>
<comment type="caution">
    <text evidence="1">The sequence shown here is derived from an EMBL/GenBank/DDBJ whole genome shotgun (WGS) entry which is preliminary data.</text>
</comment>
<reference evidence="1 2" key="1">
    <citation type="journal article" date="2011" name="Genome Res.">
        <title>Phylogeny-wide analysis of social amoeba genomes highlights ancient origins for complex intercellular communication.</title>
        <authorList>
            <person name="Heidel A.J."/>
            <person name="Lawal H.M."/>
            <person name="Felder M."/>
            <person name="Schilde C."/>
            <person name="Helps N.R."/>
            <person name="Tunggal B."/>
            <person name="Rivero F."/>
            <person name="John U."/>
            <person name="Schleicher M."/>
            <person name="Eichinger L."/>
            <person name="Platzer M."/>
            <person name="Noegel A.A."/>
            <person name="Schaap P."/>
            <person name="Gloeckner G."/>
        </authorList>
    </citation>
    <scope>NUCLEOTIDE SEQUENCE [LARGE SCALE GENOMIC DNA]</scope>
    <source>
        <strain evidence="2">ATCC 26659 / Pp 5 / PN500</strain>
    </source>
</reference>
<gene>
    <name evidence="1" type="ORF">PPL_03334</name>
</gene>
<dbReference type="EMBL" id="ADBJ01000010">
    <property type="protein sequence ID" value="EFA84257.1"/>
    <property type="molecule type" value="Genomic_DNA"/>
</dbReference>
<evidence type="ECO:0000313" key="1">
    <source>
        <dbReference type="EMBL" id="EFA84257.1"/>
    </source>
</evidence>
<dbReference type="Proteomes" id="UP000001396">
    <property type="component" value="Unassembled WGS sequence"/>
</dbReference>
<proteinExistence type="predicted"/>
<name>D3B4K9_HETP5</name>
<accession>D3B4K9</accession>
<dbReference type="GeneID" id="31358856"/>
<dbReference type="AlphaFoldDB" id="D3B4K9"/>
<dbReference type="InParanoid" id="D3B4K9"/>
<protein>
    <submittedName>
        <fullName evidence="1">Uncharacterized protein</fullName>
    </submittedName>
</protein>